<evidence type="ECO:0000256" key="3">
    <source>
        <dbReference type="ARBA" id="ARBA00022989"/>
    </source>
</evidence>
<dbReference type="AlphaFoldDB" id="A0A085TV38"/>
<evidence type="ECO:0000256" key="1">
    <source>
        <dbReference type="ARBA" id="ARBA00004127"/>
    </source>
</evidence>
<protein>
    <recommendedName>
        <fullName evidence="6">DUF202 domain-containing protein</fullName>
    </recommendedName>
</protein>
<reference evidence="8" key="1">
    <citation type="submission" date="2013-04" db="EMBL/GenBank/DDBJ databases">
        <title>Thioclava sp. 13D2W-2 Genome Sequencing.</title>
        <authorList>
            <person name="Lai Q."/>
            <person name="Li G."/>
            <person name="Shao Z."/>
        </authorList>
    </citation>
    <scope>NUCLEOTIDE SEQUENCE [LARGE SCALE GENOMIC DNA]</scope>
    <source>
        <strain evidence="8">13D2W-2</strain>
    </source>
</reference>
<comment type="subcellular location">
    <subcellularLocation>
        <location evidence="1">Endomembrane system</location>
        <topology evidence="1">Multi-pass membrane protein</topology>
    </subcellularLocation>
</comment>
<comment type="caution">
    <text evidence="7">The sequence shown here is derived from an EMBL/GenBank/DDBJ whole genome shotgun (WGS) entry which is preliminary data.</text>
</comment>
<organism evidence="7 8">
    <name type="scientific">Thioclava atlantica</name>
    <dbReference type="NCBI Taxonomy" id="1317124"/>
    <lineage>
        <taxon>Bacteria</taxon>
        <taxon>Pseudomonadati</taxon>
        <taxon>Pseudomonadota</taxon>
        <taxon>Alphaproteobacteria</taxon>
        <taxon>Rhodobacterales</taxon>
        <taxon>Paracoccaceae</taxon>
        <taxon>Thioclava</taxon>
    </lineage>
</organism>
<feature type="transmembrane region" description="Helical" evidence="5">
    <location>
        <begin position="86"/>
        <end position="106"/>
    </location>
</feature>
<feature type="transmembrane region" description="Helical" evidence="5">
    <location>
        <begin position="15"/>
        <end position="33"/>
    </location>
</feature>
<dbReference type="Pfam" id="PF02656">
    <property type="entry name" value="DUF202"/>
    <property type="match status" value="1"/>
</dbReference>
<dbReference type="eggNOG" id="COG2149">
    <property type="taxonomic scope" value="Bacteria"/>
</dbReference>
<proteinExistence type="predicted"/>
<sequence>MIRNFKDHAANERTFLAWLRTAIAIVGVGLTAAKLTGAKMPAWSDVAMIGAGGVVVALAFIRMRLLRARIDAEEALDEGGTNWPDLVLMALVFALSVLMVIFVLHVD</sequence>
<dbReference type="PATRIC" id="fig|1317124.6.peg.2442"/>
<evidence type="ECO:0000256" key="5">
    <source>
        <dbReference type="SAM" id="Phobius"/>
    </source>
</evidence>
<dbReference type="InterPro" id="IPR003807">
    <property type="entry name" value="DUF202"/>
</dbReference>
<keyword evidence="8" id="KW-1185">Reference proteome</keyword>
<dbReference type="GO" id="GO:0012505">
    <property type="term" value="C:endomembrane system"/>
    <property type="evidence" value="ECO:0007669"/>
    <property type="project" value="UniProtKB-SubCell"/>
</dbReference>
<dbReference type="OrthoDB" id="582337at2"/>
<keyword evidence="3 5" id="KW-1133">Transmembrane helix</keyword>
<accession>A0A085TV38</accession>
<reference evidence="7 8" key="2">
    <citation type="journal article" date="2015" name="Antonie Van Leeuwenhoek">
        <title>Thioclava indica sp. nov., isolated from surface seawater of the Indian Ocean.</title>
        <authorList>
            <person name="Liu Y."/>
            <person name="Lai Q."/>
            <person name="Du J."/>
            <person name="Xu H."/>
            <person name="Jiang L."/>
            <person name="Shao Z."/>
        </authorList>
    </citation>
    <scope>NUCLEOTIDE SEQUENCE [LARGE SCALE GENOMIC DNA]</scope>
    <source>
        <strain evidence="7 8">13D2W-2</strain>
    </source>
</reference>
<dbReference type="EMBL" id="AQRC01000009">
    <property type="protein sequence ID" value="KFE34585.1"/>
    <property type="molecule type" value="Genomic_DNA"/>
</dbReference>
<feature type="domain" description="DUF202" evidence="6">
    <location>
        <begin position="6"/>
        <end position="64"/>
    </location>
</feature>
<evidence type="ECO:0000313" key="8">
    <source>
        <dbReference type="Proteomes" id="UP000028607"/>
    </source>
</evidence>
<evidence type="ECO:0000313" key="7">
    <source>
        <dbReference type="EMBL" id="KFE34585.1"/>
    </source>
</evidence>
<keyword evidence="4 5" id="KW-0472">Membrane</keyword>
<keyword evidence="2 5" id="KW-0812">Transmembrane</keyword>
<dbReference type="STRING" id="1317124.DW2_12060"/>
<name>A0A085TV38_9RHOB</name>
<evidence type="ECO:0000256" key="2">
    <source>
        <dbReference type="ARBA" id="ARBA00022692"/>
    </source>
</evidence>
<feature type="transmembrane region" description="Helical" evidence="5">
    <location>
        <begin position="45"/>
        <end position="66"/>
    </location>
</feature>
<gene>
    <name evidence="7" type="ORF">DW2_12060</name>
</gene>
<dbReference type="RefSeq" id="WP_038146889.1">
    <property type="nucleotide sequence ID" value="NZ_AQRC01000009.1"/>
</dbReference>
<dbReference type="Proteomes" id="UP000028607">
    <property type="component" value="Unassembled WGS sequence"/>
</dbReference>
<evidence type="ECO:0000256" key="4">
    <source>
        <dbReference type="ARBA" id="ARBA00023136"/>
    </source>
</evidence>
<evidence type="ECO:0000259" key="6">
    <source>
        <dbReference type="Pfam" id="PF02656"/>
    </source>
</evidence>